<feature type="region of interest" description="Disordered" evidence="1">
    <location>
        <begin position="220"/>
        <end position="244"/>
    </location>
</feature>
<sequence length="244" mass="27032">MNYIKIIVSVSLLSLIVSGSALAFRGQGKGQQANSAQNGNVCSAASLPYEDISDIESSDMLYMIEEEKLARDVYLAMYEFWNQQVFDKIAQSEQKHMAAISSLLAKYEIDYSLDDTAGIFTNPELQTLYHDLVQSGSSSLAEALRAGAAIEDLDIFDLKSRLEQTDNTDIKTVYENLMKGSENHLRAFVYQLSLLGETYSAQYLSSEEIQAIIDSENERGQYNENKGTGSQNLGKGRKGTCVNL</sequence>
<dbReference type="InterPro" id="IPR012347">
    <property type="entry name" value="Ferritin-like"/>
</dbReference>
<name>A0A975B5Y8_9BACT</name>
<feature type="signal peptide" evidence="2">
    <location>
        <begin position="1"/>
        <end position="23"/>
    </location>
</feature>
<dbReference type="RefSeq" id="WP_207691120.1">
    <property type="nucleotide sequence ID" value="NZ_CP061799.1"/>
</dbReference>
<evidence type="ECO:0000256" key="1">
    <source>
        <dbReference type="SAM" id="MobiDB-lite"/>
    </source>
</evidence>
<evidence type="ECO:0000313" key="5">
    <source>
        <dbReference type="Proteomes" id="UP000663720"/>
    </source>
</evidence>
<dbReference type="Gene3D" id="1.20.1260.10">
    <property type="match status" value="1"/>
</dbReference>
<keyword evidence="5" id="KW-1185">Reference proteome</keyword>
<accession>A0A975B5Y8</accession>
<keyword evidence="2" id="KW-0732">Signal</keyword>
<organism evidence="4 5">
    <name type="scientific">Desulfonema limicola</name>
    <dbReference type="NCBI Taxonomy" id="45656"/>
    <lineage>
        <taxon>Bacteria</taxon>
        <taxon>Pseudomonadati</taxon>
        <taxon>Thermodesulfobacteriota</taxon>
        <taxon>Desulfobacteria</taxon>
        <taxon>Desulfobacterales</taxon>
        <taxon>Desulfococcaceae</taxon>
        <taxon>Desulfonema</taxon>
    </lineage>
</organism>
<dbReference type="EMBL" id="CP061799">
    <property type="protein sequence ID" value="QTA79357.1"/>
    <property type="molecule type" value="Genomic_DNA"/>
</dbReference>
<dbReference type="InterPro" id="IPR019243">
    <property type="entry name" value="DUF2202"/>
</dbReference>
<dbReference type="SUPFAM" id="SSF47240">
    <property type="entry name" value="Ferritin-like"/>
    <property type="match status" value="1"/>
</dbReference>
<evidence type="ECO:0000313" key="4">
    <source>
        <dbReference type="EMBL" id="QTA79357.1"/>
    </source>
</evidence>
<feature type="chain" id="PRO_5037034516" evidence="2">
    <location>
        <begin position="24"/>
        <end position="244"/>
    </location>
</feature>
<dbReference type="Proteomes" id="UP000663720">
    <property type="component" value="Chromosome"/>
</dbReference>
<evidence type="ECO:0000259" key="3">
    <source>
        <dbReference type="Pfam" id="PF09968"/>
    </source>
</evidence>
<reference evidence="4" key="1">
    <citation type="journal article" date="2021" name="Microb. Physiol.">
        <title>Proteogenomic Insights into the Physiology of Marine, Sulfate-Reducing, Filamentous Desulfonema limicola and Desulfonema magnum.</title>
        <authorList>
            <person name="Schnaars V."/>
            <person name="Wohlbrand L."/>
            <person name="Scheve S."/>
            <person name="Hinrichs C."/>
            <person name="Reinhardt R."/>
            <person name="Rabus R."/>
        </authorList>
    </citation>
    <scope>NUCLEOTIDE SEQUENCE</scope>
    <source>
        <strain evidence="4">5ac10</strain>
    </source>
</reference>
<proteinExistence type="predicted"/>
<feature type="compositionally biased region" description="Polar residues" evidence="1">
    <location>
        <begin position="222"/>
        <end position="233"/>
    </location>
</feature>
<evidence type="ECO:0000256" key="2">
    <source>
        <dbReference type="SAM" id="SignalP"/>
    </source>
</evidence>
<dbReference type="KEGG" id="dli:dnl_16230"/>
<dbReference type="InterPro" id="IPR009078">
    <property type="entry name" value="Ferritin-like_SF"/>
</dbReference>
<dbReference type="CDD" id="cd01048">
    <property type="entry name" value="Ferritin_like_AB2"/>
    <property type="match status" value="1"/>
</dbReference>
<feature type="domain" description="DUF2202" evidence="3">
    <location>
        <begin position="58"/>
        <end position="215"/>
    </location>
</feature>
<dbReference type="AlphaFoldDB" id="A0A975B5Y8"/>
<protein>
    <submittedName>
        <fullName evidence="4">DUF2202</fullName>
    </submittedName>
</protein>
<dbReference type="Pfam" id="PF09968">
    <property type="entry name" value="DUF2202"/>
    <property type="match status" value="1"/>
</dbReference>
<gene>
    <name evidence="4" type="ORF">dnl_16230</name>
</gene>